<sequence>MAFKSLLAPSAKPPRTQTNWPSENRKLVYALRENFSLSTWILLGAFLQSLVVFIIPRFYAVLPSLLVLGARLVDTLAITYGWKRNHYLDEAILHRTSPQVPDEDGAFHEEASQEQVVVFLLGAKINHPLGIFAHNVKALGDYLVEMIKILEKDNTNAGFYGGSSWTSQDKNGATELLFLSYWRSMEDIHKFTYGDLHKEAWDWWNRTVKENDHIGINHEIWEVSPKHWEAIYVNFQPTLLGATSYLKKGDKMVGGTVEDQYISPLIDARSGKLRSSAGRLGRRPEELYEKHGLAPGATYGT</sequence>
<protein>
    <submittedName>
        <fullName evidence="2">Uncharacterized protein</fullName>
    </submittedName>
</protein>
<keyword evidence="1" id="KW-1133">Transmembrane helix</keyword>
<dbReference type="HOGENOM" id="CLU_053354_1_0_1"/>
<dbReference type="EMBL" id="KN846958">
    <property type="protein sequence ID" value="KIW67931.1"/>
    <property type="molecule type" value="Genomic_DNA"/>
</dbReference>
<dbReference type="Pfam" id="PF13826">
    <property type="entry name" value="Monooxy_af470-like"/>
    <property type="match status" value="1"/>
</dbReference>
<dbReference type="Proteomes" id="UP000054266">
    <property type="component" value="Unassembled WGS sequence"/>
</dbReference>
<keyword evidence="3" id="KW-1185">Reference proteome</keyword>
<evidence type="ECO:0000256" key="1">
    <source>
        <dbReference type="SAM" id="Phobius"/>
    </source>
</evidence>
<gene>
    <name evidence="2" type="ORF">PV04_03910</name>
</gene>
<dbReference type="SUPFAM" id="SSF54909">
    <property type="entry name" value="Dimeric alpha+beta barrel"/>
    <property type="match status" value="1"/>
</dbReference>
<name>A0A0D2CS28_9EURO</name>
<keyword evidence="1" id="KW-0812">Transmembrane</keyword>
<accession>A0A0D2CS28</accession>
<proteinExistence type="predicted"/>
<reference evidence="2 3" key="1">
    <citation type="submission" date="2015-01" db="EMBL/GenBank/DDBJ databases">
        <title>The Genome Sequence of Capronia semiimmersa CBS27337.</title>
        <authorList>
            <consortium name="The Broad Institute Genomics Platform"/>
            <person name="Cuomo C."/>
            <person name="de Hoog S."/>
            <person name="Gorbushina A."/>
            <person name="Stielow B."/>
            <person name="Teixiera M."/>
            <person name="Abouelleil A."/>
            <person name="Chapman S.B."/>
            <person name="Priest M."/>
            <person name="Young S.K."/>
            <person name="Wortman J."/>
            <person name="Nusbaum C."/>
            <person name="Birren B."/>
        </authorList>
    </citation>
    <scope>NUCLEOTIDE SEQUENCE [LARGE SCALE GENOMIC DNA]</scope>
    <source>
        <strain evidence="2 3">CBS 27337</strain>
    </source>
</reference>
<evidence type="ECO:0000313" key="3">
    <source>
        <dbReference type="Proteomes" id="UP000054266"/>
    </source>
</evidence>
<feature type="transmembrane region" description="Helical" evidence="1">
    <location>
        <begin position="35"/>
        <end position="55"/>
    </location>
</feature>
<evidence type="ECO:0000313" key="2">
    <source>
        <dbReference type="EMBL" id="KIW67931.1"/>
    </source>
</evidence>
<dbReference type="STRING" id="5601.A0A0D2CS28"/>
<dbReference type="InterPro" id="IPR011008">
    <property type="entry name" value="Dimeric_a/b-barrel"/>
</dbReference>
<keyword evidence="1" id="KW-0472">Membrane</keyword>
<organism evidence="2 3">
    <name type="scientific">Phialophora macrospora</name>
    <dbReference type="NCBI Taxonomy" id="1851006"/>
    <lineage>
        <taxon>Eukaryota</taxon>
        <taxon>Fungi</taxon>
        <taxon>Dikarya</taxon>
        <taxon>Ascomycota</taxon>
        <taxon>Pezizomycotina</taxon>
        <taxon>Eurotiomycetes</taxon>
        <taxon>Chaetothyriomycetidae</taxon>
        <taxon>Chaetothyriales</taxon>
        <taxon>Herpotrichiellaceae</taxon>
        <taxon>Phialophora</taxon>
    </lineage>
</organism>
<dbReference type="InterPro" id="IPR025444">
    <property type="entry name" value="Monooxy_af470"/>
</dbReference>
<dbReference type="AlphaFoldDB" id="A0A0D2CS28"/>